<name>J4SI16_9MYCO</name>
<gene>
    <name evidence="2" type="ORF">MCOL_V204680</name>
</gene>
<reference evidence="2 3" key="1">
    <citation type="journal article" date="2011" name="J. Bacteriol.">
        <title>Genome sequence of the Mycobacterium colombiense type strain, CECT 3035.</title>
        <authorList>
            <person name="Gonzalez-Perez M."/>
            <person name="Murcia M.I."/>
            <person name="Landsman D."/>
            <person name="Jordan I.K."/>
            <person name="Marino-Ramirez L."/>
        </authorList>
    </citation>
    <scope>NUCLEOTIDE SEQUENCE [LARGE SCALE GENOMIC DNA]</scope>
    <source>
        <strain evidence="2 3">CECT 3035</strain>
    </source>
</reference>
<evidence type="ECO:0000313" key="3">
    <source>
        <dbReference type="Proteomes" id="UP000006455"/>
    </source>
</evidence>
<dbReference type="PANTHER" id="PTHR34846:SF5">
    <property type="entry name" value="CARBOXYMUCONOLACTONE DECARBOXYLASE-LIKE DOMAIN-CONTAINING PROTEIN"/>
    <property type="match status" value="1"/>
</dbReference>
<feature type="domain" description="Carboxymuconolactone decarboxylase-like" evidence="1">
    <location>
        <begin position="35"/>
        <end position="117"/>
    </location>
</feature>
<dbReference type="OrthoDB" id="9801997at2"/>
<dbReference type="RefSeq" id="WP_007769968.1">
    <property type="nucleotide sequence ID" value="NZ_AFVW02000002.1"/>
</dbReference>
<dbReference type="Proteomes" id="UP000006455">
    <property type="component" value="Unassembled WGS sequence"/>
</dbReference>
<organism evidence="2 3">
    <name type="scientific">Mycobacterium colombiense CECT 3035</name>
    <dbReference type="NCBI Taxonomy" id="1041522"/>
    <lineage>
        <taxon>Bacteria</taxon>
        <taxon>Bacillati</taxon>
        <taxon>Actinomycetota</taxon>
        <taxon>Actinomycetes</taxon>
        <taxon>Mycobacteriales</taxon>
        <taxon>Mycobacteriaceae</taxon>
        <taxon>Mycobacterium</taxon>
        <taxon>Mycobacterium avium complex (MAC)</taxon>
    </lineage>
</organism>
<dbReference type="GeneID" id="31526358"/>
<dbReference type="AlphaFoldDB" id="J4SI16"/>
<dbReference type="EMBL" id="AFVW02000002">
    <property type="protein sequence ID" value="EJO89455.1"/>
    <property type="molecule type" value="Genomic_DNA"/>
</dbReference>
<proteinExistence type="predicted"/>
<dbReference type="Pfam" id="PF02627">
    <property type="entry name" value="CMD"/>
    <property type="match status" value="1"/>
</dbReference>
<dbReference type="SUPFAM" id="SSF69118">
    <property type="entry name" value="AhpD-like"/>
    <property type="match status" value="1"/>
</dbReference>
<comment type="caution">
    <text evidence="2">The sequence shown here is derived from an EMBL/GenBank/DDBJ whole genome shotgun (WGS) entry which is preliminary data.</text>
</comment>
<dbReference type="eggNOG" id="COG2128">
    <property type="taxonomic scope" value="Bacteria"/>
</dbReference>
<dbReference type="InterPro" id="IPR029032">
    <property type="entry name" value="AhpD-like"/>
</dbReference>
<dbReference type="GO" id="GO:0051920">
    <property type="term" value="F:peroxiredoxin activity"/>
    <property type="evidence" value="ECO:0007669"/>
    <property type="project" value="InterPro"/>
</dbReference>
<dbReference type="PANTHER" id="PTHR34846">
    <property type="entry name" value="4-CARBOXYMUCONOLACTONE DECARBOXYLASE FAMILY PROTEIN (AFU_ORTHOLOGUE AFUA_6G11590)"/>
    <property type="match status" value="1"/>
</dbReference>
<evidence type="ECO:0000259" key="1">
    <source>
        <dbReference type="Pfam" id="PF02627"/>
    </source>
</evidence>
<protein>
    <recommendedName>
        <fullName evidence="1">Carboxymuconolactone decarboxylase-like domain-containing protein</fullName>
    </recommendedName>
</protein>
<dbReference type="Gene3D" id="1.20.1290.10">
    <property type="entry name" value="AhpD-like"/>
    <property type="match status" value="1"/>
</dbReference>
<evidence type="ECO:0000313" key="2">
    <source>
        <dbReference type="EMBL" id="EJO89455.1"/>
    </source>
</evidence>
<accession>J4SI16</accession>
<dbReference type="InterPro" id="IPR003779">
    <property type="entry name" value="CMD-like"/>
</dbReference>
<sequence>MARIAPAPQVGDPAADLSPADRINRGIGAILARRPQIAKQFGALQAALHTDGTLPPRLVELLRLRIAFHNQCRSCMSLRYQSGIDDGVTEELVCSLERPAEAPDLSAAERSALHFADLFATNHLAIDDTVYDDLRRHFSDDELVELGLHCATMVGFGRMVASWCYTDELPEGLSAEGVVAPWSSEFVVAKG</sequence>
<dbReference type="STRING" id="1041522.GCA_002105755_02144"/>